<organism evidence="3 4">
    <name type="scientific">candidate division LCP-89 bacterium B3_LCP</name>
    <dbReference type="NCBI Taxonomy" id="2012998"/>
    <lineage>
        <taxon>Bacteria</taxon>
        <taxon>Pseudomonadati</taxon>
        <taxon>Bacteria division LCP-89</taxon>
    </lineage>
</organism>
<evidence type="ECO:0000259" key="2">
    <source>
        <dbReference type="Pfam" id="PF20094"/>
    </source>
</evidence>
<feature type="chain" id="PRO_5021865214" description="GWxTD domain-containing protein" evidence="1">
    <location>
        <begin position="31"/>
        <end position="463"/>
    </location>
</feature>
<reference evidence="3 4" key="1">
    <citation type="submission" date="2017-06" db="EMBL/GenBank/DDBJ databases">
        <title>Novel microbial phyla capable of carbon fixation and sulfur reduction in deep-sea sediments.</title>
        <authorList>
            <person name="Huang J."/>
            <person name="Baker B."/>
            <person name="Wang Y."/>
        </authorList>
    </citation>
    <scope>NUCLEOTIDE SEQUENCE [LARGE SCALE GENOMIC DNA]</scope>
    <source>
        <strain evidence="3">B3_LCP</strain>
    </source>
</reference>
<gene>
    <name evidence="3" type="ORF">CEE37_07930</name>
</gene>
<dbReference type="EMBL" id="NJBN01000005">
    <property type="protein sequence ID" value="TKJ40245.1"/>
    <property type="molecule type" value="Genomic_DNA"/>
</dbReference>
<dbReference type="Pfam" id="PF20094">
    <property type="entry name" value="GWxTD_dom"/>
    <property type="match status" value="1"/>
</dbReference>
<keyword evidence="1" id="KW-0732">Signal</keyword>
<dbReference type="Proteomes" id="UP000319619">
    <property type="component" value="Unassembled WGS sequence"/>
</dbReference>
<proteinExistence type="predicted"/>
<evidence type="ECO:0000313" key="3">
    <source>
        <dbReference type="EMBL" id="TKJ40245.1"/>
    </source>
</evidence>
<evidence type="ECO:0000313" key="4">
    <source>
        <dbReference type="Proteomes" id="UP000319619"/>
    </source>
</evidence>
<evidence type="ECO:0000256" key="1">
    <source>
        <dbReference type="SAM" id="SignalP"/>
    </source>
</evidence>
<feature type="domain" description="GWxTD" evidence="2">
    <location>
        <begin position="313"/>
        <end position="461"/>
    </location>
</feature>
<name>A0A532UZ60_UNCL8</name>
<comment type="caution">
    <text evidence="3">The sequence shown here is derived from an EMBL/GenBank/DDBJ whole genome shotgun (WGS) entry which is preliminary data.</text>
</comment>
<sequence>MRNPKINCTRWSRITLLLLSLLFLTDASQAQKIFTMDAARFRQSSGLVYLEVYFMIQRDQLQFVKTADGFEAGYQITLELHSTDTLLSTTSWEVSDYALQLEDITPRQKLPDIVAYNLPPEKYNIKALVTDINQNVTESRSVSLALKAYPDSGLSISDIELATKLQKGAEGSKFYKNGFLVIPNTEKIYGTSLPMLYYFAEIYNLKESDENYTVTRYILDQAHNEVRTLPQKNRKKLGNSLVEVDGFSVASLKSGAYFLKLVVDDREVDASASAQAKFFVYRPEDFVSEEIGDQSEGPSADEIEFASYTDAELDEAVAELKYLMSESEIRIAKKLNSEGKREFLIEFWKARDTNPNTRVNEYRMLFNKRKEHVNLKYSMFGRPGWKSDQGRVYLIYGKPDHIEFHTHDLNTRAYEIWYYDRIEGGAVFVFVDRNNFGDYRLVHSTKKGELYRPYWFEEEAKIR</sequence>
<accession>A0A532UZ60</accession>
<feature type="signal peptide" evidence="1">
    <location>
        <begin position="1"/>
        <end position="30"/>
    </location>
</feature>
<dbReference type="AlphaFoldDB" id="A0A532UZ60"/>
<dbReference type="InterPro" id="IPR030959">
    <property type="entry name" value="GWxTD_dom"/>
</dbReference>
<protein>
    <recommendedName>
        <fullName evidence="2">GWxTD domain-containing protein</fullName>
    </recommendedName>
</protein>
<dbReference type="NCBIfam" id="TIGR04514">
    <property type="entry name" value="GWxTD_dom"/>
    <property type="match status" value="1"/>
</dbReference>